<feature type="non-terminal residue" evidence="3">
    <location>
        <position position="152"/>
    </location>
</feature>
<evidence type="ECO:0008006" key="4">
    <source>
        <dbReference type="Google" id="ProtNLM"/>
    </source>
</evidence>
<dbReference type="PANTHER" id="PTHR43542:SF1">
    <property type="entry name" value="METHYLTRANSFERASE"/>
    <property type="match status" value="1"/>
</dbReference>
<proteinExistence type="predicted"/>
<dbReference type="PROSITE" id="PS00092">
    <property type="entry name" value="N6_MTASE"/>
    <property type="match status" value="1"/>
</dbReference>
<dbReference type="Pfam" id="PF03602">
    <property type="entry name" value="Cons_hypoth95"/>
    <property type="match status" value="1"/>
</dbReference>
<dbReference type="GO" id="GO:0008168">
    <property type="term" value="F:methyltransferase activity"/>
    <property type="evidence" value="ECO:0007669"/>
    <property type="project" value="UniProtKB-KW"/>
</dbReference>
<dbReference type="AlphaFoldDB" id="A0A382QI71"/>
<organism evidence="3">
    <name type="scientific">marine metagenome</name>
    <dbReference type="NCBI Taxonomy" id="408172"/>
    <lineage>
        <taxon>unclassified sequences</taxon>
        <taxon>metagenomes</taxon>
        <taxon>ecological metagenomes</taxon>
    </lineage>
</organism>
<keyword evidence="1" id="KW-0489">Methyltransferase</keyword>
<name>A0A382QI71_9ZZZZ</name>
<dbReference type="PANTHER" id="PTHR43542">
    <property type="entry name" value="METHYLTRANSFERASE"/>
    <property type="match status" value="1"/>
</dbReference>
<dbReference type="GO" id="GO:0031167">
    <property type="term" value="P:rRNA methylation"/>
    <property type="evidence" value="ECO:0007669"/>
    <property type="project" value="InterPro"/>
</dbReference>
<dbReference type="Gene3D" id="3.40.50.150">
    <property type="entry name" value="Vaccinia Virus protein VP39"/>
    <property type="match status" value="1"/>
</dbReference>
<sequence>VRITTGRLRGRTLPFSHRRHGDIRVTSSRLKEAVFARLGPLDGLRWLDLCAGTGQVGLEAYSRGAEVVSVEPDRRRASSLKSLLAEWRIGDGIDLRARHAEVVLKELSDQGASFDFIYVDPPYHATRGGRHLCAALLKDVAASGILTEGGLV</sequence>
<gene>
    <name evidence="3" type="ORF">METZ01_LOCUS336815</name>
</gene>
<dbReference type="CDD" id="cd02440">
    <property type="entry name" value="AdoMet_MTases"/>
    <property type="match status" value="1"/>
</dbReference>
<feature type="non-terminal residue" evidence="3">
    <location>
        <position position="1"/>
    </location>
</feature>
<protein>
    <recommendedName>
        <fullName evidence="4">16S rRNA (Guanine(966)-N(2))-methyltransferase RsmD</fullName>
    </recommendedName>
</protein>
<dbReference type="PIRSF" id="PIRSF004553">
    <property type="entry name" value="CHP00095"/>
    <property type="match status" value="1"/>
</dbReference>
<evidence type="ECO:0000256" key="1">
    <source>
        <dbReference type="ARBA" id="ARBA00022603"/>
    </source>
</evidence>
<dbReference type="SUPFAM" id="SSF53335">
    <property type="entry name" value="S-adenosyl-L-methionine-dependent methyltransferases"/>
    <property type="match status" value="1"/>
</dbReference>
<evidence type="ECO:0000313" key="3">
    <source>
        <dbReference type="EMBL" id="SVC83961.1"/>
    </source>
</evidence>
<evidence type="ECO:0000256" key="2">
    <source>
        <dbReference type="ARBA" id="ARBA00022679"/>
    </source>
</evidence>
<dbReference type="EMBL" id="UINC01113979">
    <property type="protein sequence ID" value="SVC83961.1"/>
    <property type="molecule type" value="Genomic_DNA"/>
</dbReference>
<dbReference type="InterPro" id="IPR004398">
    <property type="entry name" value="RNA_MeTrfase_RsmD"/>
</dbReference>
<dbReference type="InterPro" id="IPR002052">
    <property type="entry name" value="DNA_methylase_N6_adenine_CS"/>
</dbReference>
<keyword evidence="2" id="KW-0808">Transferase</keyword>
<dbReference type="InterPro" id="IPR029063">
    <property type="entry name" value="SAM-dependent_MTases_sf"/>
</dbReference>
<dbReference type="GO" id="GO:0003676">
    <property type="term" value="F:nucleic acid binding"/>
    <property type="evidence" value="ECO:0007669"/>
    <property type="project" value="InterPro"/>
</dbReference>
<accession>A0A382QI71</accession>
<reference evidence="3" key="1">
    <citation type="submission" date="2018-05" db="EMBL/GenBank/DDBJ databases">
        <authorList>
            <person name="Lanie J.A."/>
            <person name="Ng W.-L."/>
            <person name="Kazmierczak K.M."/>
            <person name="Andrzejewski T.M."/>
            <person name="Davidsen T.M."/>
            <person name="Wayne K.J."/>
            <person name="Tettelin H."/>
            <person name="Glass J.I."/>
            <person name="Rusch D."/>
            <person name="Podicherti R."/>
            <person name="Tsui H.-C.T."/>
            <person name="Winkler M.E."/>
        </authorList>
    </citation>
    <scope>NUCLEOTIDE SEQUENCE</scope>
</reference>